<feature type="region of interest" description="Disordered" evidence="1">
    <location>
        <begin position="193"/>
        <end position="234"/>
    </location>
</feature>
<sequence>MGPLTSRYRNPQEEESEYDSLNYDAIAVNYANSPPPKQESGAHGSYPSFQNVDTTYMNLNPSTTSACSANDDTTYLDLNPSSVSQNDPDVDTTYQDLNPSTMSDSTYTGLTFPSAEEHIYSNEVGEEFPVMTPGLPCPGPHKLRHRTGCAHREQAKRPRDIHLKLLGNLTVGLLSPLTDIHWESRPATAVLCGGSTESAKRNERERKGTKRNEKERKGTKRNEKERKGTKGNEV</sequence>
<feature type="region of interest" description="Disordered" evidence="1">
    <location>
        <begin position="30"/>
        <end position="64"/>
    </location>
</feature>
<evidence type="ECO:0000256" key="1">
    <source>
        <dbReference type="SAM" id="MobiDB-lite"/>
    </source>
</evidence>
<accession>C3Y150</accession>
<reference evidence="2" key="1">
    <citation type="journal article" date="2008" name="Nature">
        <title>The amphioxus genome and the evolution of the chordate karyotype.</title>
        <authorList>
            <consortium name="US DOE Joint Genome Institute (JGI-PGF)"/>
            <person name="Putnam N.H."/>
            <person name="Butts T."/>
            <person name="Ferrier D.E.K."/>
            <person name="Furlong R.F."/>
            <person name="Hellsten U."/>
            <person name="Kawashima T."/>
            <person name="Robinson-Rechavi M."/>
            <person name="Shoguchi E."/>
            <person name="Terry A."/>
            <person name="Yu J.-K."/>
            <person name="Benito-Gutierrez E.L."/>
            <person name="Dubchak I."/>
            <person name="Garcia-Fernandez J."/>
            <person name="Gibson-Brown J.J."/>
            <person name="Grigoriev I.V."/>
            <person name="Horton A.C."/>
            <person name="de Jong P.J."/>
            <person name="Jurka J."/>
            <person name="Kapitonov V.V."/>
            <person name="Kohara Y."/>
            <person name="Kuroki Y."/>
            <person name="Lindquist E."/>
            <person name="Lucas S."/>
            <person name="Osoegawa K."/>
            <person name="Pennacchio L.A."/>
            <person name="Salamov A.A."/>
            <person name="Satou Y."/>
            <person name="Sauka-Spengler T."/>
            <person name="Schmutz J."/>
            <person name="Shin-I T."/>
            <person name="Toyoda A."/>
            <person name="Bronner-Fraser M."/>
            <person name="Fujiyama A."/>
            <person name="Holland L.Z."/>
            <person name="Holland P.W.H."/>
            <person name="Satoh N."/>
            <person name="Rokhsar D.S."/>
        </authorList>
    </citation>
    <scope>NUCLEOTIDE SEQUENCE [LARGE SCALE GENOMIC DNA]</scope>
    <source>
        <strain evidence="2">S238N-H82</strain>
        <tissue evidence="2">Testes</tissue>
    </source>
</reference>
<dbReference type="InParanoid" id="C3Y150"/>
<feature type="compositionally biased region" description="Basic and acidic residues" evidence="1">
    <location>
        <begin position="198"/>
        <end position="234"/>
    </location>
</feature>
<evidence type="ECO:0000313" key="2">
    <source>
        <dbReference type="EMBL" id="EEN65590.1"/>
    </source>
</evidence>
<proteinExistence type="predicted"/>
<dbReference type="AlphaFoldDB" id="C3Y150"/>
<name>C3Y150_BRAFL</name>
<gene>
    <name evidence="2" type="ORF">BRAFLDRAFT_87793</name>
</gene>
<feature type="compositionally biased region" description="Polar residues" evidence="1">
    <location>
        <begin position="47"/>
        <end position="64"/>
    </location>
</feature>
<organism>
    <name type="scientific">Branchiostoma floridae</name>
    <name type="common">Florida lancelet</name>
    <name type="synonym">Amphioxus</name>
    <dbReference type="NCBI Taxonomy" id="7739"/>
    <lineage>
        <taxon>Eukaryota</taxon>
        <taxon>Metazoa</taxon>
        <taxon>Chordata</taxon>
        <taxon>Cephalochordata</taxon>
        <taxon>Leptocardii</taxon>
        <taxon>Amphioxiformes</taxon>
        <taxon>Branchiostomatidae</taxon>
        <taxon>Branchiostoma</taxon>
    </lineage>
</organism>
<dbReference type="EMBL" id="GG666480">
    <property type="protein sequence ID" value="EEN65590.1"/>
    <property type="molecule type" value="Genomic_DNA"/>
</dbReference>
<protein>
    <submittedName>
        <fullName evidence="2">Uncharacterized protein</fullName>
    </submittedName>
</protein>